<dbReference type="Gene3D" id="3.30.230.80">
    <property type="match status" value="1"/>
</dbReference>
<keyword evidence="8" id="KW-0143">Chaperone</keyword>
<evidence type="ECO:0000256" key="7">
    <source>
        <dbReference type="ARBA" id="ARBA00023016"/>
    </source>
</evidence>
<accession>A0A8C6LV85</accession>
<comment type="similarity">
    <text evidence="2">Belongs to the heat shock protein 90 family.</text>
</comment>
<reference evidence="12" key="1">
    <citation type="submission" date="2014-08" db="EMBL/GenBank/DDBJ databases">
        <authorList>
            <person name="Senf B."/>
            <person name="Petzold A."/>
            <person name="Downie B.R."/>
            <person name="Koch P."/>
            <person name="Platzer M."/>
        </authorList>
    </citation>
    <scope>NUCLEOTIDE SEQUENCE [LARGE SCALE GENOMIC DNA]</scope>
    <source>
        <strain evidence="12">GRZ</strain>
    </source>
</reference>
<dbReference type="GO" id="GO:0140662">
    <property type="term" value="F:ATP-dependent protein folding chaperone"/>
    <property type="evidence" value="ECO:0007669"/>
    <property type="project" value="InterPro"/>
</dbReference>
<name>A0A8C6LV85_NOTFU</name>
<evidence type="ECO:0000256" key="4">
    <source>
        <dbReference type="ARBA" id="ARBA00022541"/>
    </source>
</evidence>
<protein>
    <submittedName>
        <fullName evidence="12">Heat shock protein 90, alpha (cytosolic), class A member 1, tandem duplicate 1</fullName>
    </submittedName>
</protein>
<dbReference type="FunFam" id="1.20.120.790:FF:000001">
    <property type="entry name" value="Heat shock protein 90 alpha"/>
    <property type="match status" value="1"/>
</dbReference>
<dbReference type="InterPro" id="IPR036890">
    <property type="entry name" value="HATPase_C_sf"/>
</dbReference>
<gene>
    <name evidence="12" type="primary">LOC107378076</name>
</gene>
<dbReference type="PANTHER" id="PTHR11528">
    <property type="entry name" value="HEAT SHOCK PROTEIN 90 FAMILY MEMBER"/>
    <property type="match status" value="1"/>
</dbReference>
<feature type="binding site" evidence="9">
    <location>
        <position position="94"/>
    </location>
    <ligand>
        <name>ATP</name>
        <dbReference type="ChEBI" id="CHEBI:30616"/>
    </ligand>
</feature>
<dbReference type="PROSITE" id="PS00298">
    <property type="entry name" value="HSP90"/>
    <property type="match status" value="1"/>
</dbReference>
<dbReference type="GO" id="GO:0050900">
    <property type="term" value="P:leukocyte migration"/>
    <property type="evidence" value="ECO:0007669"/>
    <property type="project" value="UniProtKB-ARBA"/>
</dbReference>
<keyword evidence="7" id="KW-0346">Stress response</keyword>
<keyword evidence="13" id="KW-1185">Reference proteome</keyword>
<feature type="binding site" evidence="9">
    <location>
        <position position="379"/>
    </location>
    <ligand>
        <name>ATP</name>
        <dbReference type="ChEBI" id="CHEBI:30616"/>
    </ligand>
</feature>
<feature type="binding site" evidence="9">
    <location>
        <position position="47"/>
    </location>
    <ligand>
        <name>ATP</name>
        <dbReference type="ChEBI" id="CHEBI:30616"/>
    </ligand>
</feature>
<dbReference type="InterPro" id="IPR001404">
    <property type="entry name" value="Hsp90_fam"/>
</dbReference>
<dbReference type="InterPro" id="IPR037196">
    <property type="entry name" value="HSP90_C"/>
</dbReference>
<organism evidence="12 13">
    <name type="scientific">Nothobranchius furzeri</name>
    <name type="common">Turquoise killifish</name>
    <dbReference type="NCBI Taxonomy" id="105023"/>
    <lineage>
        <taxon>Eukaryota</taxon>
        <taxon>Metazoa</taxon>
        <taxon>Chordata</taxon>
        <taxon>Craniata</taxon>
        <taxon>Vertebrata</taxon>
        <taxon>Euteleostomi</taxon>
        <taxon>Actinopterygii</taxon>
        <taxon>Neopterygii</taxon>
        <taxon>Teleostei</taxon>
        <taxon>Neoteleostei</taxon>
        <taxon>Acanthomorphata</taxon>
        <taxon>Ovalentaria</taxon>
        <taxon>Atherinomorphae</taxon>
        <taxon>Cyprinodontiformes</taxon>
        <taxon>Nothobranchiidae</taxon>
        <taxon>Nothobranchius</taxon>
    </lineage>
</organism>
<evidence type="ECO:0000313" key="13">
    <source>
        <dbReference type="Proteomes" id="UP000694548"/>
    </source>
</evidence>
<feature type="binding site" evidence="9">
    <location>
        <begin position="109"/>
        <end position="110"/>
    </location>
    <ligand>
        <name>ATP</name>
        <dbReference type="ChEBI" id="CHEBI:30616"/>
    </ligand>
</feature>
<dbReference type="GO" id="GO:0051082">
    <property type="term" value="F:unfolded protein binding"/>
    <property type="evidence" value="ECO:0007669"/>
    <property type="project" value="InterPro"/>
</dbReference>
<dbReference type="Ensembl" id="ENSNFUT00015024839.1">
    <property type="protein sequence ID" value="ENSNFUP00015023751.1"/>
    <property type="gene ID" value="ENSNFUG00015011193.1"/>
</dbReference>
<dbReference type="CDD" id="cd16927">
    <property type="entry name" value="HATPase_Hsp90-like"/>
    <property type="match status" value="1"/>
</dbReference>
<dbReference type="FunFam" id="3.30.230.80:FF:000001">
    <property type="entry name" value="Heat shock protein 90 alpha"/>
    <property type="match status" value="1"/>
</dbReference>
<dbReference type="SMART" id="SM00387">
    <property type="entry name" value="HATPase_c"/>
    <property type="match status" value="1"/>
</dbReference>
<dbReference type="Gene3D" id="1.20.120.790">
    <property type="entry name" value="Heat shock protein 90, C-terminal domain"/>
    <property type="match status" value="1"/>
</dbReference>
<evidence type="ECO:0000256" key="9">
    <source>
        <dbReference type="PIRSR" id="PIRSR002583-1"/>
    </source>
</evidence>
<dbReference type="InterPro" id="IPR020575">
    <property type="entry name" value="Hsp90_N"/>
</dbReference>
<feature type="binding site" evidence="9">
    <location>
        <begin position="129"/>
        <end position="134"/>
    </location>
    <ligand>
        <name>ATP</name>
        <dbReference type="ChEBI" id="CHEBI:30616"/>
    </ligand>
</feature>
<evidence type="ECO:0000256" key="10">
    <source>
        <dbReference type="SAM" id="MobiDB-lite"/>
    </source>
</evidence>
<dbReference type="SUPFAM" id="SSF110942">
    <property type="entry name" value="HSP90 C-terminal domain"/>
    <property type="match status" value="1"/>
</dbReference>
<feature type="region of interest" description="Disordered" evidence="10">
    <location>
        <begin position="227"/>
        <end position="258"/>
    </location>
</feature>
<dbReference type="InterPro" id="IPR019805">
    <property type="entry name" value="Heat_shock_protein_90_CS"/>
</dbReference>
<evidence type="ECO:0000256" key="8">
    <source>
        <dbReference type="ARBA" id="ARBA00023186"/>
    </source>
</evidence>
<comment type="subcellular location">
    <subcellularLocation>
        <location evidence="1">Cytoplasm</location>
    </subcellularLocation>
</comment>
<feature type="binding site" evidence="9">
    <location>
        <position position="89"/>
    </location>
    <ligand>
        <name>ATP</name>
        <dbReference type="ChEBI" id="CHEBI:30616"/>
    </ligand>
</feature>
<dbReference type="Pfam" id="PF13589">
    <property type="entry name" value="HATPase_c_3"/>
    <property type="match status" value="1"/>
</dbReference>
<keyword evidence="6 9" id="KW-0067">ATP-binding</keyword>
<dbReference type="PRINTS" id="PR00775">
    <property type="entry name" value="HEATSHOCK90"/>
</dbReference>
<keyword evidence="4" id="KW-0517">Myogenesis</keyword>
<dbReference type="Pfam" id="PF00183">
    <property type="entry name" value="HSP90"/>
    <property type="match status" value="1"/>
</dbReference>
<feature type="compositionally biased region" description="Acidic residues" evidence="10">
    <location>
        <begin position="677"/>
        <end position="688"/>
    </location>
</feature>
<reference evidence="12" key="2">
    <citation type="submission" date="2025-08" db="UniProtKB">
        <authorList>
            <consortium name="Ensembl"/>
        </authorList>
    </citation>
    <scope>IDENTIFICATION</scope>
</reference>
<dbReference type="GeneTree" id="ENSGT01020000230401"/>
<evidence type="ECO:0000313" key="12">
    <source>
        <dbReference type="Ensembl" id="ENSNFUP00015023751.1"/>
    </source>
</evidence>
<reference evidence="12" key="3">
    <citation type="submission" date="2025-09" db="UniProtKB">
        <authorList>
            <consortium name="Ensembl"/>
        </authorList>
    </citation>
    <scope>IDENTIFICATION</scope>
</reference>
<dbReference type="AlphaFoldDB" id="A0A8C6LV85"/>
<proteinExistence type="inferred from homology"/>
<evidence type="ECO:0000256" key="1">
    <source>
        <dbReference type="ARBA" id="ARBA00004496"/>
    </source>
</evidence>
<sequence length="697" mass="80272">MPENAGHIMEEEVETFAFQAEIAQLMSLIINTFYSNKEIFLRELISNSSDALDKIRYESLTDPSKLESCKDLKIEIKPDLHARTLTLIDTGIGMTKADLINNLGTIAKSGTKAFMEALQAGADISMIGQFGVGFYSAYLVAEKVTVITKHNDDEQYIWESAAGGSFTVRSDNSESIGRGTKVILHLKEDQTEYCEEKRIKEVVKKHSQFIGYPITLYVKKEEEVEKEAAENKDKPKIEDVGSDEDEDSKDGKNKRKHKVKEKYIDAQELNKTKPIWTRNPDDITNEEYGEFYKSLTNDWEDHLAVKHFSVEGQLEFRALLFVPRRAAFDLFENKKKRNNIKLYVRRVFIMDNCEELIPEYLNFIKGVVDSEDLPLNISREMLQQSKILKVIRKNLVKKCLELFTELSEDKDNYKKFYEQFSKNMKLGIHEDSQNRKKLSELLRYYTSASGDEMVSLKDYVSRMKDNQKHIYYITGETKDQVANSAFVERLRKSGLEVIYMIEPIDEYCVQQLKEYNGKNLISKKKQEELKTKFENLCKIMKDILDKKIEKVVVSNRLVFSPCCIVTSTYGWTANMERIMKSQALRDNSTMGYMTAKKHLEINPSHPIVETLREKAEADKNDKAVKDLVILLFETALLSSGFTLEDPQTHANRIYRMIKLGLGTDDDDSAVEDIIQPADEDMPVLEGDDDTSRMEEVD</sequence>
<feature type="binding site" evidence="9">
    <location>
        <position position="108"/>
    </location>
    <ligand>
        <name>ATP</name>
        <dbReference type="ChEBI" id="CHEBI:30616"/>
    </ligand>
</feature>
<dbReference type="PIRSF" id="PIRSF002583">
    <property type="entry name" value="Hsp90"/>
    <property type="match status" value="1"/>
</dbReference>
<dbReference type="GO" id="GO:0016887">
    <property type="term" value="F:ATP hydrolysis activity"/>
    <property type="evidence" value="ECO:0007669"/>
    <property type="project" value="InterPro"/>
</dbReference>
<dbReference type="SUPFAM" id="SSF54211">
    <property type="entry name" value="Ribosomal protein S5 domain 2-like"/>
    <property type="match status" value="1"/>
</dbReference>
<dbReference type="Gene3D" id="3.30.565.10">
    <property type="entry name" value="Histidine kinase-like ATPase, C-terminal domain"/>
    <property type="match status" value="1"/>
</dbReference>
<feature type="binding site" evidence="9">
    <location>
        <position position="43"/>
    </location>
    <ligand>
        <name>ATP</name>
        <dbReference type="ChEBI" id="CHEBI:30616"/>
    </ligand>
</feature>
<dbReference type="GO" id="GO:0007517">
    <property type="term" value="P:muscle organ development"/>
    <property type="evidence" value="ECO:0007669"/>
    <property type="project" value="UniProtKB-KW"/>
</dbReference>
<dbReference type="InterPro" id="IPR020568">
    <property type="entry name" value="Ribosomal_Su5_D2-typ_SF"/>
</dbReference>
<dbReference type="FunFam" id="3.40.50.11260:FF:000001">
    <property type="entry name" value="Heat shock protein 90 alpha"/>
    <property type="match status" value="1"/>
</dbReference>
<dbReference type="FunFam" id="3.30.565.10:FF:000204">
    <property type="entry name" value="Heat shock protein HSP 90-beta"/>
    <property type="match status" value="1"/>
</dbReference>
<dbReference type="HAMAP" id="MF_00505">
    <property type="entry name" value="HSP90"/>
    <property type="match status" value="1"/>
</dbReference>
<feature type="compositionally biased region" description="Basic and acidic residues" evidence="10">
    <location>
        <begin position="227"/>
        <end position="239"/>
    </location>
</feature>
<dbReference type="GO" id="GO:0005524">
    <property type="term" value="F:ATP binding"/>
    <property type="evidence" value="ECO:0007669"/>
    <property type="project" value="UniProtKB-KW"/>
</dbReference>
<dbReference type="Proteomes" id="UP000694548">
    <property type="component" value="Chromosome sgr04"/>
</dbReference>
<feature type="binding site" evidence="9">
    <location>
        <position position="102"/>
    </location>
    <ligand>
        <name>ATP</name>
        <dbReference type="ChEBI" id="CHEBI:30616"/>
    </ligand>
</feature>
<dbReference type="NCBIfam" id="NF003555">
    <property type="entry name" value="PRK05218.1"/>
    <property type="match status" value="1"/>
</dbReference>
<dbReference type="SUPFAM" id="SSF55874">
    <property type="entry name" value="ATPase domain of HSP90 chaperone/DNA topoisomerase II/histidine kinase"/>
    <property type="match status" value="1"/>
</dbReference>
<dbReference type="GO" id="GO:0005737">
    <property type="term" value="C:cytoplasm"/>
    <property type="evidence" value="ECO:0007669"/>
    <property type="project" value="UniProtKB-SubCell"/>
</dbReference>
<feature type="domain" description="Histidine kinase/HSP90-like ATPase" evidence="11">
    <location>
        <begin position="36"/>
        <end position="190"/>
    </location>
</feature>
<keyword evidence="3" id="KW-0963">Cytoplasm</keyword>
<dbReference type="InterPro" id="IPR003594">
    <property type="entry name" value="HATPase_dom"/>
</dbReference>
<feature type="binding site" evidence="9">
    <location>
        <position position="180"/>
    </location>
    <ligand>
        <name>ATP</name>
        <dbReference type="ChEBI" id="CHEBI:30616"/>
    </ligand>
</feature>
<evidence type="ECO:0000259" key="11">
    <source>
        <dbReference type="SMART" id="SM00387"/>
    </source>
</evidence>
<evidence type="ECO:0000256" key="6">
    <source>
        <dbReference type="ARBA" id="ARBA00022840"/>
    </source>
</evidence>
<feature type="region of interest" description="Disordered" evidence="10">
    <location>
        <begin position="676"/>
        <end position="697"/>
    </location>
</feature>
<dbReference type="Gene3D" id="3.40.50.11260">
    <property type="match status" value="1"/>
</dbReference>
<keyword evidence="5 9" id="KW-0547">Nucleotide-binding</keyword>
<evidence type="ECO:0000256" key="2">
    <source>
        <dbReference type="ARBA" id="ARBA00008239"/>
    </source>
</evidence>
<evidence type="ECO:0000256" key="3">
    <source>
        <dbReference type="ARBA" id="ARBA00022490"/>
    </source>
</evidence>
<evidence type="ECO:0000256" key="5">
    <source>
        <dbReference type="ARBA" id="ARBA00022741"/>
    </source>
</evidence>